<reference evidence="2 3" key="1">
    <citation type="journal article" date="2015" name="Plant Cell">
        <title>Oil accumulation by the oleaginous diatom Fistulifera solaris as revealed by the genome and transcriptome.</title>
        <authorList>
            <person name="Tanaka T."/>
            <person name="Maeda Y."/>
            <person name="Veluchamy A."/>
            <person name="Tanaka M."/>
            <person name="Abida H."/>
            <person name="Marechal E."/>
            <person name="Bowler C."/>
            <person name="Muto M."/>
            <person name="Sunaga Y."/>
            <person name="Tanaka M."/>
            <person name="Yoshino T."/>
            <person name="Taniguchi T."/>
            <person name="Fukuda Y."/>
            <person name="Nemoto M."/>
            <person name="Matsumoto M."/>
            <person name="Wong P.S."/>
            <person name="Aburatani S."/>
            <person name="Fujibuchi W."/>
        </authorList>
    </citation>
    <scope>NUCLEOTIDE SEQUENCE [LARGE SCALE GENOMIC DNA]</scope>
    <source>
        <strain evidence="2 3">JPCC DA0580</strain>
    </source>
</reference>
<dbReference type="OrthoDB" id="49431at2759"/>
<proteinExistence type="predicted"/>
<protein>
    <recommendedName>
        <fullName evidence="4">OCRE domain-containing protein</fullName>
    </recommendedName>
</protein>
<name>A0A1Z5JXX0_FISSO</name>
<sequence>MGMKAVLLSPVVVLVIWSVFLVTSKPMTSNARAAVRVPVRPKSGGLVDVHQNAGFIVPLNAINNNVVANTMSGNANSLVVARPHPHPREEGPVVYLQPPAYGSGVPASGMVQTLQGQPLQSETMLGAGMMMQAQPMQQDTLQEQNNLLVQPPMQAQAAQNIIVQPPNLQSQTLQGQTYMMQAQPMEAETMQGQNNMVQPSMGRSQPAVQPGVAVRYYYYDPAQTKQDASGNLILPDTVYDSRGRAVPLALLQQDAVLQQDPPRGVFHHDNFTNDSSIPRINITYSHPNTVQTRKERKKQAAFVAAEETVGTDQSIIVGTAGIMALLVGALSARRLRSKGILSLCMDDENLQDEAAYDTAFTTSGSYNTFAWKGDLEKFDV</sequence>
<evidence type="ECO:0000256" key="1">
    <source>
        <dbReference type="SAM" id="SignalP"/>
    </source>
</evidence>
<dbReference type="AlphaFoldDB" id="A0A1Z5JXX0"/>
<gene>
    <name evidence="2" type="ORF">FisN_10Hh119</name>
</gene>
<dbReference type="EMBL" id="BDSP01000131">
    <property type="protein sequence ID" value="GAX18668.1"/>
    <property type="molecule type" value="Genomic_DNA"/>
</dbReference>
<evidence type="ECO:0000313" key="3">
    <source>
        <dbReference type="Proteomes" id="UP000198406"/>
    </source>
</evidence>
<accession>A0A1Z5JXX0</accession>
<comment type="caution">
    <text evidence="2">The sequence shown here is derived from an EMBL/GenBank/DDBJ whole genome shotgun (WGS) entry which is preliminary data.</text>
</comment>
<dbReference type="InParanoid" id="A0A1Z5JXX0"/>
<organism evidence="2 3">
    <name type="scientific">Fistulifera solaris</name>
    <name type="common">Oleaginous diatom</name>
    <dbReference type="NCBI Taxonomy" id="1519565"/>
    <lineage>
        <taxon>Eukaryota</taxon>
        <taxon>Sar</taxon>
        <taxon>Stramenopiles</taxon>
        <taxon>Ochrophyta</taxon>
        <taxon>Bacillariophyta</taxon>
        <taxon>Bacillariophyceae</taxon>
        <taxon>Bacillariophycidae</taxon>
        <taxon>Naviculales</taxon>
        <taxon>Naviculaceae</taxon>
        <taxon>Fistulifera</taxon>
    </lineage>
</organism>
<evidence type="ECO:0008006" key="4">
    <source>
        <dbReference type="Google" id="ProtNLM"/>
    </source>
</evidence>
<keyword evidence="1" id="KW-0732">Signal</keyword>
<evidence type="ECO:0000313" key="2">
    <source>
        <dbReference type="EMBL" id="GAX18668.1"/>
    </source>
</evidence>
<feature type="chain" id="PRO_5012012345" description="OCRE domain-containing protein" evidence="1">
    <location>
        <begin position="25"/>
        <end position="380"/>
    </location>
</feature>
<dbReference type="Proteomes" id="UP000198406">
    <property type="component" value="Unassembled WGS sequence"/>
</dbReference>
<feature type="signal peptide" evidence="1">
    <location>
        <begin position="1"/>
        <end position="24"/>
    </location>
</feature>
<keyword evidence="3" id="KW-1185">Reference proteome</keyword>